<feature type="domain" description="O-acyltransferase WSD1 C-terminal" evidence="1">
    <location>
        <begin position="291"/>
        <end position="398"/>
    </location>
</feature>
<proteinExistence type="predicted"/>
<dbReference type="Pfam" id="PF06974">
    <property type="entry name" value="WS_DGAT_C"/>
    <property type="match status" value="1"/>
</dbReference>
<gene>
    <name evidence="2" type="ORF">ODALV1_LOCUS31234</name>
</gene>
<evidence type="ECO:0000313" key="2">
    <source>
        <dbReference type="EMBL" id="CAL8147775.1"/>
    </source>
</evidence>
<dbReference type="Proteomes" id="UP001642540">
    <property type="component" value="Unassembled WGS sequence"/>
</dbReference>
<reference evidence="2 3" key="1">
    <citation type="submission" date="2024-08" db="EMBL/GenBank/DDBJ databases">
        <authorList>
            <person name="Cucini C."/>
            <person name="Frati F."/>
        </authorList>
    </citation>
    <scope>NUCLEOTIDE SEQUENCE [LARGE SCALE GENOMIC DNA]</scope>
</reference>
<organism evidence="2 3">
    <name type="scientific">Orchesella dallaii</name>
    <dbReference type="NCBI Taxonomy" id="48710"/>
    <lineage>
        <taxon>Eukaryota</taxon>
        <taxon>Metazoa</taxon>
        <taxon>Ecdysozoa</taxon>
        <taxon>Arthropoda</taxon>
        <taxon>Hexapoda</taxon>
        <taxon>Collembola</taxon>
        <taxon>Entomobryomorpha</taxon>
        <taxon>Entomobryoidea</taxon>
        <taxon>Orchesellidae</taxon>
        <taxon>Orchesellinae</taxon>
        <taxon>Orchesella</taxon>
    </lineage>
</organism>
<evidence type="ECO:0000313" key="3">
    <source>
        <dbReference type="Proteomes" id="UP001642540"/>
    </source>
</evidence>
<name>A0ABP1S8Z5_9HEXA</name>
<dbReference type="EMBL" id="CAXLJM020000166">
    <property type="protein sequence ID" value="CAL8147775.1"/>
    <property type="molecule type" value="Genomic_DNA"/>
</dbReference>
<keyword evidence="3" id="KW-1185">Reference proteome</keyword>
<protein>
    <recommendedName>
        <fullName evidence="1">O-acyltransferase WSD1 C-terminal domain-containing protein</fullName>
    </recommendedName>
</protein>
<sequence>MDSFANVLNITFFIFVDGTCDIQTLRKRVSTNILSRDSTGKRPYGILLNSTVEKFGFPCMSDESGRIDFTHHVRLCPGIEDDRVYAEHEFLDIVAKLGDFKWKESRPKWEFLIAPHVKLEGSEESCSGIAVKFHHLYVDGISLAQFLRNCIFDQPVPKLILDPVNPPLPPSTIFSNVLLALQILLLGPYISLRLLGNDYDPILTEGPLNGGKLIGRTKMDISLEMMRRIRKFHNCTTQTVLHSAFIGSLQKMAKRKGVKLPDEILAGVVFADFPYPDEFPRNNGCLGCEPVAINDSNLGDRLAKLNKSMVTLYRRKYDLKACLILQALLGMYPAALIKFCSHLFKTSYYISNVPGLDEAAKIEGNAVQLIFGIGPLFNRIRYQAGVGFYGGSFSISLYIESSKLISNRNEMENWILEFENEIRCLDKFTKAL</sequence>
<comment type="caution">
    <text evidence="2">The sequence shown here is derived from an EMBL/GenBank/DDBJ whole genome shotgun (WGS) entry which is preliminary data.</text>
</comment>
<evidence type="ECO:0000259" key="1">
    <source>
        <dbReference type="Pfam" id="PF06974"/>
    </source>
</evidence>
<accession>A0ABP1S8Z5</accession>
<dbReference type="InterPro" id="IPR009721">
    <property type="entry name" value="O-acyltransferase_WSD1_C"/>
</dbReference>